<dbReference type="EMBL" id="JAUSVY010000003">
    <property type="protein sequence ID" value="MDQ0505118.1"/>
    <property type="molecule type" value="Genomic_DNA"/>
</dbReference>
<dbReference type="NCBIfam" id="TIGR01845">
    <property type="entry name" value="outer_NodT"/>
    <property type="match status" value="1"/>
</dbReference>
<sequence length="547" mass="58165">MSRAAGQSFPPRYGATHRVHRWIGAGTGALLLSGCMVGPDFQPPPAPDVSGYTPEGKLAPAAATAIAGGAPQTFVTGLDVGGQWWREFGSPQINAFVEEAVRNHPDVKAAQYALQSARQSVLQAQGALAPQIPGTFSATREQVPAASGGTTGAPSLYNLYNASVSVTFTLDVFGGLRRQVESAEAQARYQRFELEATYLALTANVVTAAITDASLRAQIAATQEIIAAETDQLHRVRRQFEVGAVSQADVLSQQATLAQTQAALPPLQKQLAQGRNQLMAYLGRLPSQDRGESVNLAQLRLPGKLPVSLPAQLVRQRPDIRAAEATLHQAAATVGVNVANLLPRFTLTPSLGTEALTLGQLFTPQSLAWTVAANIQQQLMDGGQLYRTKEASVATFEQDYALYQSTVITAFQNVADSLRAVQYDAATLRAQAAAEKSARDSLTMAQQQFKVGAISYAIIINAQQTYQNALISRIQAQATRYTDTVALFQSLGGGWWNRTDETKAALPRDGGYLQGPDGPATAATREAAFGAAPATPEASNTSMETTR</sequence>
<dbReference type="InterPro" id="IPR003423">
    <property type="entry name" value="OMP_efflux"/>
</dbReference>
<keyword evidence="2" id="KW-0812">Transmembrane</keyword>
<evidence type="ECO:0000256" key="1">
    <source>
        <dbReference type="ARBA" id="ARBA00007613"/>
    </source>
</evidence>
<dbReference type="Pfam" id="PF02321">
    <property type="entry name" value="OEP"/>
    <property type="match status" value="2"/>
</dbReference>
<keyword evidence="2" id="KW-0564">Palmitate</keyword>
<feature type="region of interest" description="Disordered" evidence="3">
    <location>
        <begin position="507"/>
        <end position="547"/>
    </location>
</feature>
<evidence type="ECO:0000313" key="5">
    <source>
        <dbReference type="Proteomes" id="UP001241747"/>
    </source>
</evidence>
<dbReference type="Proteomes" id="UP001241747">
    <property type="component" value="Unassembled WGS sequence"/>
</dbReference>
<dbReference type="InterPro" id="IPR010131">
    <property type="entry name" value="MdtP/NodT-like"/>
</dbReference>
<comment type="caution">
    <text evidence="4">The sequence shown here is derived from an EMBL/GenBank/DDBJ whole genome shotgun (WGS) entry which is preliminary data.</text>
</comment>
<feature type="compositionally biased region" description="Low complexity" evidence="3">
    <location>
        <begin position="518"/>
        <end position="538"/>
    </location>
</feature>
<dbReference type="RefSeq" id="WP_272904177.1">
    <property type="nucleotide sequence ID" value="NZ_JABWGX010000011.1"/>
</dbReference>
<evidence type="ECO:0000256" key="3">
    <source>
        <dbReference type="SAM" id="MobiDB-lite"/>
    </source>
</evidence>
<dbReference type="SUPFAM" id="SSF56954">
    <property type="entry name" value="Outer membrane efflux proteins (OEP)"/>
    <property type="match status" value="1"/>
</dbReference>
<comment type="subcellular location">
    <subcellularLocation>
        <location evidence="2">Cell membrane</location>
        <topology evidence="2">Lipid-anchor</topology>
    </subcellularLocation>
</comment>
<evidence type="ECO:0000256" key="2">
    <source>
        <dbReference type="RuleBase" id="RU362097"/>
    </source>
</evidence>
<dbReference type="PROSITE" id="PS51257">
    <property type="entry name" value="PROKAR_LIPOPROTEIN"/>
    <property type="match status" value="1"/>
</dbReference>
<dbReference type="PANTHER" id="PTHR30203">
    <property type="entry name" value="OUTER MEMBRANE CATION EFFLUX PROTEIN"/>
    <property type="match status" value="1"/>
</dbReference>
<protein>
    <submittedName>
        <fullName evidence="4">NodT family efflux transporter outer membrane factor (OMF) lipoprotein</fullName>
    </submittedName>
</protein>
<organism evidence="4 5">
    <name type="scientific">Xanthobacter agilis</name>
    <dbReference type="NCBI Taxonomy" id="47492"/>
    <lineage>
        <taxon>Bacteria</taxon>
        <taxon>Pseudomonadati</taxon>
        <taxon>Pseudomonadota</taxon>
        <taxon>Alphaproteobacteria</taxon>
        <taxon>Hyphomicrobiales</taxon>
        <taxon>Xanthobacteraceae</taxon>
        <taxon>Xanthobacter</taxon>
    </lineage>
</organism>
<dbReference type="PANTHER" id="PTHR30203:SF33">
    <property type="entry name" value="BLR4455 PROTEIN"/>
    <property type="match status" value="1"/>
</dbReference>
<comment type="similarity">
    <text evidence="1 2">Belongs to the outer membrane factor (OMF) (TC 1.B.17) family.</text>
</comment>
<keyword evidence="2 4" id="KW-0449">Lipoprotein</keyword>
<accession>A0ABU0LDA8</accession>
<proteinExistence type="inferred from homology"/>
<keyword evidence="2" id="KW-1134">Transmembrane beta strand</keyword>
<reference evidence="4 5" key="1">
    <citation type="submission" date="2023-07" db="EMBL/GenBank/DDBJ databases">
        <title>Genomic Encyclopedia of Type Strains, Phase IV (KMG-IV): sequencing the most valuable type-strain genomes for metagenomic binning, comparative biology and taxonomic classification.</title>
        <authorList>
            <person name="Goeker M."/>
        </authorList>
    </citation>
    <scope>NUCLEOTIDE SEQUENCE [LARGE SCALE GENOMIC DNA]</scope>
    <source>
        <strain evidence="4 5">DSM 3770</strain>
    </source>
</reference>
<gene>
    <name evidence="4" type="ORF">QOZ94_001900</name>
</gene>
<dbReference type="Gene3D" id="2.20.200.10">
    <property type="entry name" value="Outer membrane efflux proteins (OEP)"/>
    <property type="match status" value="1"/>
</dbReference>
<keyword evidence="2" id="KW-0472">Membrane</keyword>
<name>A0ABU0LDA8_XANAG</name>
<evidence type="ECO:0000313" key="4">
    <source>
        <dbReference type="EMBL" id="MDQ0505118.1"/>
    </source>
</evidence>
<keyword evidence="5" id="KW-1185">Reference proteome</keyword>
<dbReference type="Gene3D" id="1.20.1600.10">
    <property type="entry name" value="Outer membrane efflux proteins (OEP)"/>
    <property type="match status" value="1"/>
</dbReference>